<evidence type="ECO:0000313" key="3">
    <source>
        <dbReference type="Proteomes" id="UP000316706"/>
    </source>
</evidence>
<dbReference type="RefSeq" id="WP_141972601.1">
    <property type="nucleotide sequence ID" value="NZ_VFPO01000001.1"/>
</dbReference>
<sequence>MSLPLHESRVLALIEADLCRADPELAARFAMFNRLTAEAAAPRREERGHGRRLWRAVTAAVLVAVLVLVTVAVVAPL</sequence>
<proteinExistence type="predicted"/>
<dbReference type="Pfam" id="PF11239">
    <property type="entry name" value="DUF3040"/>
    <property type="match status" value="1"/>
</dbReference>
<dbReference type="EMBL" id="VFPO01000001">
    <property type="protein sequence ID" value="TQM71214.1"/>
    <property type="molecule type" value="Genomic_DNA"/>
</dbReference>
<keyword evidence="1" id="KW-1133">Transmembrane helix</keyword>
<dbReference type="AlphaFoldDB" id="A0A543IKV7"/>
<accession>A0A543IKV7</accession>
<dbReference type="InterPro" id="IPR021401">
    <property type="entry name" value="DUF3040"/>
</dbReference>
<name>A0A543IKV7_9ACTN</name>
<dbReference type="OrthoDB" id="3483161at2"/>
<gene>
    <name evidence="2" type="ORF">FHX41_4971</name>
</gene>
<feature type="transmembrane region" description="Helical" evidence="1">
    <location>
        <begin position="53"/>
        <end position="75"/>
    </location>
</feature>
<evidence type="ECO:0000256" key="1">
    <source>
        <dbReference type="SAM" id="Phobius"/>
    </source>
</evidence>
<dbReference type="Proteomes" id="UP000316706">
    <property type="component" value="Unassembled WGS sequence"/>
</dbReference>
<comment type="caution">
    <text evidence="2">The sequence shown here is derived from an EMBL/GenBank/DDBJ whole genome shotgun (WGS) entry which is preliminary data.</text>
</comment>
<organism evidence="2 3">
    <name type="scientific">Actinomadura hallensis</name>
    <dbReference type="NCBI Taxonomy" id="337895"/>
    <lineage>
        <taxon>Bacteria</taxon>
        <taxon>Bacillati</taxon>
        <taxon>Actinomycetota</taxon>
        <taxon>Actinomycetes</taxon>
        <taxon>Streptosporangiales</taxon>
        <taxon>Thermomonosporaceae</taxon>
        <taxon>Actinomadura</taxon>
    </lineage>
</organism>
<protein>
    <submittedName>
        <fullName evidence="2">DUF3040 family protein</fullName>
    </submittedName>
</protein>
<reference evidence="2 3" key="1">
    <citation type="submission" date="2019-06" db="EMBL/GenBank/DDBJ databases">
        <title>Sequencing the genomes of 1000 actinobacteria strains.</title>
        <authorList>
            <person name="Klenk H.-P."/>
        </authorList>
    </citation>
    <scope>NUCLEOTIDE SEQUENCE [LARGE SCALE GENOMIC DNA]</scope>
    <source>
        <strain evidence="2 3">DSM 45043</strain>
    </source>
</reference>
<keyword evidence="1" id="KW-0472">Membrane</keyword>
<keyword evidence="3" id="KW-1185">Reference proteome</keyword>
<evidence type="ECO:0000313" key="2">
    <source>
        <dbReference type="EMBL" id="TQM71214.1"/>
    </source>
</evidence>
<keyword evidence="1" id="KW-0812">Transmembrane</keyword>